<feature type="domain" description="Multidrug resistance protein MdtA-like barrel-sandwich hybrid" evidence="6">
    <location>
        <begin position="63"/>
        <end position="205"/>
    </location>
</feature>
<organism evidence="9 10">
    <name type="scientific">Novosphingobium sediminicola</name>
    <dbReference type="NCBI Taxonomy" id="563162"/>
    <lineage>
        <taxon>Bacteria</taxon>
        <taxon>Pseudomonadati</taxon>
        <taxon>Pseudomonadota</taxon>
        <taxon>Alphaproteobacteria</taxon>
        <taxon>Sphingomonadales</taxon>
        <taxon>Sphingomonadaceae</taxon>
        <taxon>Novosphingobium</taxon>
    </lineage>
</organism>
<comment type="subcellular location">
    <subcellularLocation>
        <location evidence="1">Cell envelope</location>
    </subcellularLocation>
</comment>
<comment type="similarity">
    <text evidence="2">Belongs to the membrane fusion protein (MFP) (TC 8.A.1) family.</text>
</comment>
<dbReference type="GO" id="GO:0022857">
    <property type="term" value="F:transmembrane transporter activity"/>
    <property type="evidence" value="ECO:0007669"/>
    <property type="project" value="InterPro"/>
</dbReference>
<keyword evidence="3" id="KW-0175">Coiled coil</keyword>
<protein>
    <submittedName>
        <fullName evidence="9">Membrane fusion protein (Multidrug efflux system)</fullName>
    </submittedName>
</protein>
<dbReference type="Pfam" id="PF25917">
    <property type="entry name" value="BSH_RND"/>
    <property type="match status" value="1"/>
</dbReference>
<dbReference type="AlphaFoldDB" id="A0A7W6G4U3"/>
<dbReference type="InterPro" id="IPR058624">
    <property type="entry name" value="MdtA-like_HH"/>
</dbReference>
<dbReference type="InterPro" id="IPR058625">
    <property type="entry name" value="MdtA-like_BSH"/>
</dbReference>
<evidence type="ECO:0000259" key="6">
    <source>
        <dbReference type="Pfam" id="PF25917"/>
    </source>
</evidence>
<dbReference type="GO" id="GO:0046677">
    <property type="term" value="P:response to antibiotic"/>
    <property type="evidence" value="ECO:0007669"/>
    <property type="project" value="TreeGrafter"/>
</dbReference>
<feature type="coiled-coil region" evidence="3">
    <location>
        <begin position="103"/>
        <end position="130"/>
    </location>
</feature>
<evidence type="ECO:0000259" key="8">
    <source>
        <dbReference type="Pfam" id="PF25967"/>
    </source>
</evidence>
<dbReference type="Proteomes" id="UP000548867">
    <property type="component" value="Unassembled WGS sequence"/>
</dbReference>
<dbReference type="PROSITE" id="PS51257">
    <property type="entry name" value="PROKAR_LIPOPROTEIN"/>
    <property type="match status" value="1"/>
</dbReference>
<evidence type="ECO:0000256" key="2">
    <source>
        <dbReference type="ARBA" id="ARBA00009477"/>
    </source>
</evidence>
<evidence type="ECO:0000259" key="5">
    <source>
        <dbReference type="Pfam" id="PF25876"/>
    </source>
</evidence>
<proteinExistence type="inferred from homology"/>
<evidence type="ECO:0000256" key="3">
    <source>
        <dbReference type="SAM" id="Coils"/>
    </source>
</evidence>
<dbReference type="RefSeq" id="WP_343058982.1">
    <property type="nucleotide sequence ID" value="NZ_JACIDX010000003.1"/>
</dbReference>
<dbReference type="PANTHER" id="PTHR30158">
    <property type="entry name" value="ACRA/E-RELATED COMPONENT OF DRUG EFFLUX TRANSPORTER"/>
    <property type="match status" value="1"/>
</dbReference>
<evidence type="ECO:0000313" key="9">
    <source>
        <dbReference type="EMBL" id="MBB3954009.1"/>
    </source>
</evidence>
<evidence type="ECO:0000313" key="10">
    <source>
        <dbReference type="Proteomes" id="UP000548867"/>
    </source>
</evidence>
<dbReference type="InterPro" id="IPR006143">
    <property type="entry name" value="RND_pump_MFP"/>
</dbReference>
<evidence type="ECO:0000256" key="4">
    <source>
        <dbReference type="SAM" id="SignalP"/>
    </source>
</evidence>
<dbReference type="SUPFAM" id="SSF111369">
    <property type="entry name" value="HlyD-like secretion proteins"/>
    <property type="match status" value="1"/>
</dbReference>
<dbReference type="EMBL" id="JACIDX010000003">
    <property type="protein sequence ID" value="MBB3954009.1"/>
    <property type="molecule type" value="Genomic_DNA"/>
</dbReference>
<dbReference type="Gene3D" id="2.40.30.170">
    <property type="match status" value="1"/>
</dbReference>
<accession>A0A7W6G4U3</accession>
<dbReference type="GO" id="GO:0005886">
    <property type="term" value="C:plasma membrane"/>
    <property type="evidence" value="ECO:0007669"/>
    <property type="project" value="UniProtKB-SubCell"/>
</dbReference>
<feature type="chain" id="PRO_5031147080" evidence="4">
    <location>
        <begin position="26"/>
        <end position="378"/>
    </location>
</feature>
<dbReference type="InterPro" id="IPR058626">
    <property type="entry name" value="MdtA-like_b-barrel"/>
</dbReference>
<dbReference type="Pfam" id="PF25967">
    <property type="entry name" value="RND-MFP_C"/>
    <property type="match status" value="1"/>
</dbReference>
<name>A0A7W6G4U3_9SPHN</name>
<dbReference type="Gene3D" id="2.40.50.100">
    <property type="match status" value="1"/>
</dbReference>
<keyword evidence="10" id="KW-1185">Reference proteome</keyword>
<keyword evidence="4" id="KW-0732">Signal</keyword>
<gene>
    <name evidence="9" type="ORF">GGR38_000936</name>
</gene>
<dbReference type="NCBIfam" id="TIGR01730">
    <property type="entry name" value="RND_mfp"/>
    <property type="match status" value="1"/>
</dbReference>
<dbReference type="PANTHER" id="PTHR30158:SF3">
    <property type="entry name" value="MULTIDRUG EFFLUX PUMP SUBUNIT ACRA-RELATED"/>
    <property type="match status" value="1"/>
</dbReference>
<reference evidence="9 10" key="1">
    <citation type="submission" date="2020-08" db="EMBL/GenBank/DDBJ databases">
        <title>Genomic Encyclopedia of Type Strains, Phase IV (KMG-IV): sequencing the most valuable type-strain genomes for metagenomic binning, comparative biology and taxonomic classification.</title>
        <authorList>
            <person name="Goeker M."/>
        </authorList>
    </citation>
    <scope>NUCLEOTIDE SEQUENCE [LARGE SCALE GENOMIC DNA]</scope>
    <source>
        <strain evidence="9 10">DSM 27057</strain>
    </source>
</reference>
<dbReference type="Pfam" id="PF25944">
    <property type="entry name" value="Beta-barrel_RND"/>
    <property type="match status" value="1"/>
</dbReference>
<feature type="domain" description="Multidrug resistance protein MdtA-like alpha-helical hairpin" evidence="5">
    <location>
        <begin position="104"/>
        <end position="172"/>
    </location>
</feature>
<dbReference type="Gene3D" id="1.10.287.470">
    <property type="entry name" value="Helix hairpin bin"/>
    <property type="match status" value="1"/>
</dbReference>
<dbReference type="Gene3D" id="2.40.420.20">
    <property type="match status" value="1"/>
</dbReference>
<feature type="signal peptide" evidence="4">
    <location>
        <begin position="1"/>
        <end position="25"/>
    </location>
</feature>
<sequence>MPVPFRAKNLVFPLLSLSLALGACGAQDKNKAPPVVDVGVVTLATQPVTIETQLTGRTAATTTADVRPQVDGIIKNRLFAEGSMVKAGQPLYQIDARLYRASVNSAGAQLESAQATLANAEAKAKRYQSLSDPTAVSRQDLDDTLAAARTARANVHLYAATLATARVNMGFTQVYAPISGRIGRSSVTKGALVSAAQTTALATIQQLDPIYVDITQSSTDLLRLRMALAKKDVLPTQAQVKLQLEDGTAYPLPGTVEFSEVNVDATTGSVTLRARFPNPQNLLLPGMFVKVITPQGTLPNGILAPQQGITRDARGNATALVVNGQNKVELRNVTVAQAVGHSWLVTKGLKAGDRLIVEGTDKAQEGASVHPVAVKVEG</sequence>
<dbReference type="Pfam" id="PF25876">
    <property type="entry name" value="HH_MFP_RND"/>
    <property type="match status" value="1"/>
</dbReference>
<feature type="domain" description="Multidrug resistance protein MdtA-like beta-barrel" evidence="7">
    <location>
        <begin position="209"/>
        <end position="291"/>
    </location>
</feature>
<evidence type="ECO:0000259" key="7">
    <source>
        <dbReference type="Pfam" id="PF25944"/>
    </source>
</evidence>
<evidence type="ECO:0000256" key="1">
    <source>
        <dbReference type="ARBA" id="ARBA00004196"/>
    </source>
</evidence>
<dbReference type="FunFam" id="2.40.420.20:FF:000001">
    <property type="entry name" value="Efflux RND transporter periplasmic adaptor subunit"/>
    <property type="match status" value="1"/>
</dbReference>
<feature type="domain" description="Multidrug resistance protein MdtA-like C-terminal permuted SH3" evidence="8">
    <location>
        <begin position="300"/>
        <end position="362"/>
    </location>
</feature>
<dbReference type="InterPro" id="IPR058627">
    <property type="entry name" value="MdtA-like_C"/>
</dbReference>
<comment type="caution">
    <text evidence="9">The sequence shown here is derived from an EMBL/GenBank/DDBJ whole genome shotgun (WGS) entry which is preliminary data.</text>
</comment>